<accession>A0ABS4JTI2</accession>
<dbReference type="InterPro" id="IPR032871">
    <property type="entry name" value="AHH_dom_containing"/>
</dbReference>
<evidence type="ECO:0000256" key="1">
    <source>
        <dbReference type="SAM" id="MobiDB-lite"/>
    </source>
</evidence>
<proteinExistence type="predicted"/>
<organism evidence="2 3">
    <name type="scientific">Symbiobacterium terraclitae</name>
    <dbReference type="NCBI Taxonomy" id="557451"/>
    <lineage>
        <taxon>Bacteria</taxon>
        <taxon>Bacillati</taxon>
        <taxon>Bacillota</taxon>
        <taxon>Clostridia</taxon>
        <taxon>Eubacteriales</taxon>
        <taxon>Symbiobacteriaceae</taxon>
        <taxon>Symbiobacterium</taxon>
    </lineage>
</organism>
<protein>
    <submittedName>
        <fullName evidence="2">Uncharacterized protein</fullName>
    </submittedName>
</protein>
<reference evidence="2 3" key="1">
    <citation type="submission" date="2021-03" db="EMBL/GenBank/DDBJ databases">
        <title>Genomic Encyclopedia of Type Strains, Phase IV (KMG-IV): sequencing the most valuable type-strain genomes for metagenomic binning, comparative biology and taxonomic classification.</title>
        <authorList>
            <person name="Goeker M."/>
        </authorList>
    </citation>
    <scope>NUCLEOTIDE SEQUENCE [LARGE SCALE GENOMIC DNA]</scope>
    <source>
        <strain evidence="2 3">DSM 27138</strain>
    </source>
</reference>
<dbReference type="Proteomes" id="UP001519289">
    <property type="component" value="Unassembled WGS sequence"/>
</dbReference>
<feature type="compositionally biased region" description="Acidic residues" evidence="1">
    <location>
        <begin position="71"/>
        <end position="155"/>
    </location>
</feature>
<evidence type="ECO:0000313" key="2">
    <source>
        <dbReference type="EMBL" id="MBP2018832.1"/>
    </source>
</evidence>
<sequence length="2605" mass="276970">MAYARQAYGINVGSQMSGSRVNLNEFLSKIATEVPVDMPEEPPVDMPEEPPVDTPEEPSVDIPEEPRVDTPEEPSVDIPEEPPVDMPEEPPVDTPEEPPVDMPEEPPVDMPEEPPVDTPEEPPVDMPEEPPVDIPEEPPVDMPEEPPVDMPEEPPGEPPRDGGDLPADDRVGELVPGSTHHLLANGTWGESMQDAIPYYPHGPFTEEITSKGYTWLSLDGLLPNRTIELTIDGADRAAVFKDDGSGYGYCSSARKPVFCQLGTSSISRTYYLKVFGSPGEYFTVTSVDGSEPEYAYEVPATNGSVPTYYIPGNEPSWFRVYLDEGVYGINVPGAETLEFYHHGSLRYSADGPWLLVSVDWTDVYEVRVIPSSGRSVGVHFHPLGTVRETAVDYPIHGPIVSSITDKGYTWFRMEGLTGRRTFVLRTTGASSVAFYSETGSTLTSSGSDGEWSFKPSSDGTYYAKVAGAKGATVTLESVDGSTPALAYGPVPATSGTGPSYGIPAGQDGWYRVDLEGGTYYGLNVASAASLAVYREGAGGLQEVATGEGPWLTFTTPAAGRYLVKVTATTASNYGLKFYRQGEVLEAAFVYPLHGPIVSSITDKGYTWFRMEGLTGRRTFVLRTTGASSVAFYSETGSTLTSSGSNGEWSFQPSSDGTYYAKVTGAKGATVTLESMDGTTPASAYGPVPATSGTGPSYYIPAGQDGWYRVDLEGGTYYGLNVASAASLAVYREGAGGLQEVATGEGPWLTFTTPAAGRYLVKVTAEKATSYRLKFYRQGEVLETAFVYPLHGPMTSVITDAGYAWYRMDGVKGGRTFILRVTSASSVSFYTATGSSETGEGSGGEWFFKPSSDGTYYAKVTGAKGATVTLESMDGTTPASAYGPVPATSGTGPSYYIPAAQDGWYRVDLEGGTYYGLNVASAASLAIYREGAGGLQEVATGEGPWLTFTTPAAGRYLVKVTAEKATSYRLKFYRQGEALETAFVYPLHGPMTSVITDVGYTWYRMDGVKGGRTFILRTTGASNIYFYTATGSSLDGGTGAERSFTPSVDGTYYVRVSGAKGATVTLESVDGSAPVVAYGPVPATSGTGPSYYIPAGQDGWYRVDLEGGTYYGLNVASAASLAVYREDAGGLQEVATGEGPWLTFTTPAAGRYLVKVTAAKATSYGLKFYRQGEVLETAFVYPLHGPMTSVITDAGHTWYKMDGVKGGRTFILRATGASNIYFYAATGSSLGGGTGAERYFTPSVDGTYYVRVSGAKGATVTLESMDGSTPALAYGPVPLSGTGPSYNIPAGQDGWYRVDLEGGTYYGLNVASAASLAVYREDAGGLQEVATGEGPWLTFTTPAAGRYLVKVTAAKATSYGLKFYRQGEVLETAFVYPLHGPMTSVITDAGHTWYKMDGVKGGRTFILRATGASNIYFYTATGSSLGGGTGAERYFTPSVDGTYYVRVSGAKGATVTLESMDGSTPALAYGPVPLSGTGPSYNIPAGQDGWYRVDLEGGTYYGLNVASAASLAVYREDAGGLQEVATGEGPWLTFTTPAAGRYLVKVTAAKATSYGLKFYRQGEVLETAFVYPLHGPMTSVITDAGHTWFKMDGVKGGRTFILRATGASNIYFYAATGSSLGGGTGAERYFTPSVDGTYYVRVSGAKGATVTLESVDGSAPAVAYGPVPVTSGTGPSYDVPAGQDGWYRVDLEDGTFYGLNVGSAASLAVYREDAGGLQEVARGDGQWLTFTTEAAGQYLVKVTATVGTKYGLRFYRPGEDPETAIAYPLHGPMTSVITQVGYTWYRMDGVKGGRTFILRATGASSVSFYTAAGSKLSTSGGAGEWYFRPDVDGTYYARVSGTKGTTVTLTSLDGSRPDLAYGPVPSSGKSQSFFVPPFRSVSFRAQLSPSTFYGLNVPGAEAITIYAGEEELHTFSGAWALFTTPDTHTDYIIRAVAGAQSQQYHTVFYERGETRETAWEYRVHGPQTFTSSSKGYAWVRLGALLDGRDFLLTVTGATGVAVTNGSGGSVTGVQCTGSVERTCRFAPKMGESYYVKVSAPAGTSFHLVSAYDPLPPADVEHPITPEFPEITYLPENDSLPALPGDLTPGPVEMALADFERLPHSDQALLLAFVQYAAARGDRTLVAFHGSLGIGVAAAGAPESTAGEAAGITLQSTSDQLEIMWNLRTRLTDLGLPPAMVHSLLGAGAFMLNRIADDTLAADELVEVLDSALHLYYFDDFKYNVEAIEAAFLAAVEEAALASSGQGVAHQSVPSAFGPVQIAGWRDWGDKVKQAFQWLADRVTLKRIAEIMAVEGYATWGQDLYERVKAEFVGAATGMGDFAIGFIGVIGEYLFDMTGEPMFLVDAYYARSNPTQAFYDGANAGEALMGIALETVLIQAETGITIVNITGAEWDVEGFRDYLDGIPSAAFQAGRQVAGAINLGIGLYEIASGLATILGSVAGGASLVLATGGIATPGAVQVSWAGVTAGVAQVGLGVTTVLRSAESMGRLEQVVRSVPNESRNKLRQNMEAVGRTKPAGDYEAHHICPYSHSNQWAKKCREIFARFGVSINDPNNGAWMPKSIHRRIHTDENFKKIYYDLEGATSAQDLRARLENIWKAIEAGKYF</sequence>
<gene>
    <name evidence="2" type="ORF">J2Z79_002247</name>
</gene>
<feature type="compositionally biased region" description="Acidic residues" evidence="1">
    <location>
        <begin position="38"/>
        <end position="63"/>
    </location>
</feature>
<dbReference type="Pfam" id="PF14412">
    <property type="entry name" value="AHH"/>
    <property type="match status" value="1"/>
</dbReference>
<keyword evidence="3" id="KW-1185">Reference proteome</keyword>
<name>A0ABS4JTI2_9FIRM</name>
<evidence type="ECO:0000313" key="3">
    <source>
        <dbReference type="Proteomes" id="UP001519289"/>
    </source>
</evidence>
<comment type="caution">
    <text evidence="2">The sequence shown here is derived from an EMBL/GenBank/DDBJ whole genome shotgun (WGS) entry which is preliminary data.</text>
</comment>
<feature type="compositionally biased region" description="Basic and acidic residues" evidence="1">
    <location>
        <begin position="158"/>
        <end position="172"/>
    </location>
</feature>
<feature type="region of interest" description="Disordered" evidence="1">
    <location>
        <begin position="32"/>
        <end position="172"/>
    </location>
</feature>
<dbReference type="EMBL" id="JAGGLG010000018">
    <property type="protein sequence ID" value="MBP2018832.1"/>
    <property type="molecule type" value="Genomic_DNA"/>
</dbReference>
<dbReference type="RefSeq" id="WP_209466957.1">
    <property type="nucleotide sequence ID" value="NZ_JAGGLG010000018.1"/>
</dbReference>